<accession>A0ABX1BSJ0</accession>
<organism evidence="2 3">
    <name type="scientific">Nonomuraea composti</name>
    <dbReference type="NCBI Taxonomy" id="2720023"/>
    <lineage>
        <taxon>Bacteria</taxon>
        <taxon>Bacillati</taxon>
        <taxon>Actinomycetota</taxon>
        <taxon>Actinomycetes</taxon>
        <taxon>Streptosporangiales</taxon>
        <taxon>Streptosporangiaceae</taxon>
        <taxon>Nonomuraea</taxon>
    </lineage>
</organism>
<sequence length="324" mass="35026">MHPMKAWLAALLMAPLLLDPVVPGPGDQTTQQKEQSGNTVGWRGKHTSIRVSGDVSGGSGDGYRIPRPCWYEPGPTPEEMLRQRSEGRDAANRARIDEESFQAFIQQFKDKIGQDGRWWLPGLNEADPNGVACWTNLEQFIFVPTGTTPPSGLTIEQLAQIARAALTVPEPTIKLSPDAKSYVNLPTFVWLEGVGEPRRTVTAELPGVMSVTLVATLKNIEIDPGTTRDRAEVTESGCGAAGKAYTKGAPFTCGVRYLRASIDQPREKYTLTVTTVWPVEVQAQGGVVPFQFAPVQLQTARDVPVGEIQSNVTAPPGDPQVPAG</sequence>
<evidence type="ECO:0000313" key="3">
    <source>
        <dbReference type="Proteomes" id="UP000696294"/>
    </source>
</evidence>
<evidence type="ECO:0000313" key="2">
    <source>
        <dbReference type="EMBL" id="NJP98256.1"/>
    </source>
</evidence>
<proteinExistence type="predicted"/>
<evidence type="ECO:0000256" key="1">
    <source>
        <dbReference type="SAM" id="MobiDB-lite"/>
    </source>
</evidence>
<gene>
    <name evidence="2" type="ORF">HCN51_54055</name>
</gene>
<comment type="caution">
    <text evidence="2">The sequence shown here is derived from an EMBL/GenBank/DDBJ whole genome shotgun (WGS) entry which is preliminary data.</text>
</comment>
<dbReference type="Proteomes" id="UP000696294">
    <property type="component" value="Unassembled WGS sequence"/>
</dbReference>
<dbReference type="EMBL" id="JAATEP010000085">
    <property type="protein sequence ID" value="NJP98256.1"/>
    <property type="molecule type" value="Genomic_DNA"/>
</dbReference>
<name>A0ABX1BSJ0_9ACTN</name>
<feature type="region of interest" description="Disordered" evidence="1">
    <location>
        <begin position="23"/>
        <end position="66"/>
    </location>
</feature>
<keyword evidence="3" id="KW-1185">Reference proteome</keyword>
<evidence type="ECO:0008006" key="4">
    <source>
        <dbReference type="Google" id="ProtNLM"/>
    </source>
</evidence>
<reference evidence="2 3" key="1">
    <citation type="submission" date="2020-03" db="EMBL/GenBank/DDBJ databases">
        <title>WGS of actinomycetes isolated from Thailand.</title>
        <authorList>
            <person name="Thawai C."/>
        </authorList>
    </citation>
    <scope>NUCLEOTIDE SEQUENCE [LARGE SCALE GENOMIC DNA]</scope>
    <source>
        <strain evidence="2 3">FMUSA5-5</strain>
    </source>
</reference>
<protein>
    <recommendedName>
        <fullName evidence="4">Enoyl reductase</fullName>
    </recommendedName>
</protein>
<feature type="compositionally biased region" description="Polar residues" evidence="1">
    <location>
        <begin position="28"/>
        <end position="39"/>
    </location>
</feature>